<name>A0A8V0Z020_CHICK</name>
<dbReference type="PANTHER" id="PTHR16065:SF2">
    <property type="entry name" value="COILED-COIL DOMAIN CONTAINING 198"/>
    <property type="match status" value="1"/>
</dbReference>
<proteinExistence type="predicted"/>
<dbReference type="Pfam" id="PF15398">
    <property type="entry name" value="DUF4619"/>
    <property type="match status" value="1"/>
</dbReference>
<dbReference type="PANTHER" id="PTHR16065">
    <property type="entry name" value="COILED-COIL DOMAIN CONTAINING 198"/>
    <property type="match status" value="1"/>
</dbReference>
<sequence>MSAFGGGIRPWARQPAGSSASPCFQSGLFLLPKLYKMGLSSSRTHPRVTQVAPMLSGEEVLGGPSLHPTATTEHGHPITHGQLPPLRQTGYGRASTGPLDFNTVLENGASSIIKLHPPRRPQRLEPAGAPRGITAAKPWSQQGVDGAPKAKTLEKRGQSLRALPGRRQHLHKMQMLDLTRRRREAELKRDPHREAKINKQKMEELGSETGLDTLQRGDSARSQDLIPAEHKQHLNGHLGNRGDEAFAGQHSRAGLPLGGSSSKVGLWFCKEPRSRDLLWDTSSTDSEDWDREEKKLYRRRPLTHGMNVMFDVQHF</sequence>
<dbReference type="InterPro" id="IPR029235">
    <property type="entry name" value="FAME"/>
</dbReference>
<evidence type="ECO:0000256" key="1">
    <source>
        <dbReference type="SAM" id="MobiDB-lite"/>
    </source>
</evidence>
<evidence type="ECO:0000313" key="3">
    <source>
        <dbReference type="Proteomes" id="UP000000539"/>
    </source>
</evidence>
<dbReference type="AlphaFoldDB" id="A0A8V0Z020"/>
<feature type="region of interest" description="Disordered" evidence="1">
    <location>
        <begin position="233"/>
        <end position="255"/>
    </location>
</feature>
<reference evidence="2" key="3">
    <citation type="submission" date="2025-09" db="UniProtKB">
        <authorList>
            <consortium name="Ensembl"/>
        </authorList>
    </citation>
    <scope>IDENTIFICATION</scope>
    <source>
        <strain evidence="2">broiler</strain>
    </source>
</reference>
<organism evidence="2 3">
    <name type="scientific">Gallus gallus</name>
    <name type="common">Chicken</name>
    <dbReference type="NCBI Taxonomy" id="9031"/>
    <lineage>
        <taxon>Eukaryota</taxon>
        <taxon>Metazoa</taxon>
        <taxon>Chordata</taxon>
        <taxon>Craniata</taxon>
        <taxon>Vertebrata</taxon>
        <taxon>Euteleostomi</taxon>
        <taxon>Archelosauria</taxon>
        <taxon>Archosauria</taxon>
        <taxon>Dinosauria</taxon>
        <taxon>Saurischia</taxon>
        <taxon>Theropoda</taxon>
        <taxon>Coelurosauria</taxon>
        <taxon>Aves</taxon>
        <taxon>Neognathae</taxon>
        <taxon>Galloanserae</taxon>
        <taxon>Galliformes</taxon>
        <taxon>Phasianidae</taxon>
        <taxon>Phasianinae</taxon>
        <taxon>Gallus</taxon>
    </lineage>
</organism>
<dbReference type="GeneTree" id="ENSGT00390000001071"/>
<dbReference type="Ensembl" id="ENSGALT00010041413.1">
    <property type="protein sequence ID" value="ENSGALP00010024260.1"/>
    <property type="gene ID" value="ENSGALG00010017169.1"/>
</dbReference>
<gene>
    <name evidence="2" type="primary">C14orf105</name>
</gene>
<accession>A0A8V0Z020</accession>
<dbReference type="OrthoDB" id="6344011at2759"/>
<evidence type="ECO:0000313" key="2">
    <source>
        <dbReference type="Ensembl" id="ENSGALP00010024260.1"/>
    </source>
</evidence>
<protein>
    <submittedName>
        <fullName evidence="2">Coiled-coil domain containing 198</fullName>
    </submittedName>
</protein>
<reference evidence="2" key="2">
    <citation type="submission" date="2025-08" db="UniProtKB">
        <authorList>
            <consortium name="Ensembl"/>
        </authorList>
    </citation>
    <scope>IDENTIFICATION</scope>
    <source>
        <strain evidence="2">broiler</strain>
    </source>
</reference>
<reference evidence="2" key="1">
    <citation type="submission" date="2020-11" db="EMBL/GenBank/DDBJ databases">
        <title>Gallus gallus (Chicken) genome, bGalGal1, GRCg7b, maternal haplotype autosomes + Z &amp; W.</title>
        <authorList>
            <person name="Warren W."/>
            <person name="Formenti G."/>
            <person name="Fedrigo O."/>
            <person name="Haase B."/>
            <person name="Mountcastle J."/>
            <person name="Balacco J."/>
            <person name="Tracey A."/>
            <person name="Schneider V."/>
            <person name="Okimoto R."/>
            <person name="Cheng H."/>
            <person name="Hawken R."/>
            <person name="Howe K."/>
            <person name="Jarvis E.D."/>
        </authorList>
    </citation>
    <scope>NUCLEOTIDE SEQUENCE [LARGE SCALE GENOMIC DNA]</scope>
    <source>
        <strain evidence="2">Broiler</strain>
    </source>
</reference>
<keyword evidence="3" id="KW-1185">Reference proteome</keyword>
<dbReference type="Proteomes" id="UP000000539">
    <property type="component" value="Chromosome 5"/>
</dbReference>